<accession>A0ABT9UYL8</accession>
<protein>
    <recommendedName>
        <fullName evidence="3">C_GCAxxG_C_C family protein</fullName>
    </recommendedName>
</protein>
<dbReference type="Proteomes" id="UP001231362">
    <property type="component" value="Unassembled WGS sequence"/>
</dbReference>
<organism evidence="1 2">
    <name type="scientific">Anoxybacillus andreesenii</name>
    <dbReference type="NCBI Taxonomy" id="1325932"/>
    <lineage>
        <taxon>Bacteria</taxon>
        <taxon>Bacillati</taxon>
        <taxon>Bacillota</taxon>
        <taxon>Bacilli</taxon>
        <taxon>Bacillales</taxon>
        <taxon>Anoxybacillaceae</taxon>
        <taxon>Anoxybacillus</taxon>
    </lineage>
</organism>
<proteinExistence type="predicted"/>
<sequence>MPENDHIKAQMKDVEKIALSYHQNGLNGAQAVLQALMDSEVIENMPELIKMTSAWKGGIAGGTCSAYAAATLALGLEQNDREKKLKAFDQWFKENFGAISCPAITAQVGGRPSPSQKSFCDKLSAKTAGYIFQLTNSNKQKEK</sequence>
<name>A0ABT9UYL8_9BACL</name>
<dbReference type="InterPro" id="IPR010181">
    <property type="entry name" value="CGCAxxGCC_motif"/>
</dbReference>
<evidence type="ECO:0000313" key="1">
    <source>
        <dbReference type="EMBL" id="MDQ0153789.1"/>
    </source>
</evidence>
<evidence type="ECO:0000313" key="2">
    <source>
        <dbReference type="Proteomes" id="UP001231362"/>
    </source>
</evidence>
<evidence type="ECO:0008006" key="3">
    <source>
        <dbReference type="Google" id="ProtNLM"/>
    </source>
</evidence>
<comment type="caution">
    <text evidence="1">The sequence shown here is derived from an EMBL/GenBank/DDBJ whole genome shotgun (WGS) entry which is preliminary data.</text>
</comment>
<gene>
    <name evidence="1" type="ORF">J2S07_000087</name>
</gene>
<keyword evidence="2" id="KW-1185">Reference proteome</keyword>
<reference evidence="1 2" key="1">
    <citation type="submission" date="2023-07" db="EMBL/GenBank/DDBJ databases">
        <title>Genomic Encyclopedia of Type Strains, Phase IV (KMG-IV): sequencing the most valuable type-strain genomes for metagenomic binning, comparative biology and taxonomic classification.</title>
        <authorList>
            <person name="Goeker M."/>
        </authorList>
    </citation>
    <scope>NUCLEOTIDE SEQUENCE [LARGE SCALE GENOMIC DNA]</scope>
    <source>
        <strain evidence="1 2">DSM 23948</strain>
    </source>
</reference>
<dbReference type="EMBL" id="JAUSTU010000001">
    <property type="protein sequence ID" value="MDQ0153789.1"/>
    <property type="molecule type" value="Genomic_DNA"/>
</dbReference>
<dbReference type="Pfam" id="PF09719">
    <property type="entry name" value="C_GCAxxG_C_C"/>
    <property type="match status" value="1"/>
</dbReference>
<dbReference type="RefSeq" id="WP_307148418.1">
    <property type="nucleotide sequence ID" value="NZ_JAUSTU010000001.1"/>
</dbReference>